<gene>
    <name evidence="1" type="ORF">LOK49_LG12G02709</name>
</gene>
<keyword evidence="2" id="KW-1185">Reference proteome</keyword>
<dbReference type="EMBL" id="CM045770">
    <property type="protein sequence ID" value="KAI7992105.1"/>
    <property type="molecule type" value="Genomic_DNA"/>
</dbReference>
<evidence type="ECO:0000313" key="1">
    <source>
        <dbReference type="EMBL" id="KAI7992105.1"/>
    </source>
</evidence>
<sequence length="120" mass="13073">MSGYPQHNAPGYGYGPPPSQQPYLPPSTAAHNHPRPTALRILWSPSSGSWPTVLRSTPIGTLRRQQAPQGQTLRRRLPSSGAALRKPIRISDAIGLPTRLGSERGDLLPDGGSGWKWLHR</sequence>
<name>A0ACC0FTM6_9ERIC</name>
<proteinExistence type="predicted"/>
<reference evidence="1 2" key="1">
    <citation type="journal article" date="2022" name="Plant J.">
        <title>Chromosome-level genome of Camellia lanceoleosa provides a valuable resource for understanding genome evolution and self-incompatibility.</title>
        <authorList>
            <person name="Gong W."/>
            <person name="Xiao S."/>
            <person name="Wang L."/>
            <person name="Liao Z."/>
            <person name="Chang Y."/>
            <person name="Mo W."/>
            <person name="Hu G."/>
            <person name="Li W."/>
            <person name="Zhao G."/>
            <person name="Zhu H."/>
            <person name="Hu X."/>
            <person name="Ji K."/>
            <person name="Xiang X."/>
            <person name="Song Q."/>
            <person name="Yuan D."/>
            <person name="Jin S."/>
            <person name="Zhang L."/>
        </authorList>
    </citation>
    <scope>NUCLEOTIDE SEQUENCE [LARGE SCALE GENOMIC DNA]</scope>
    <source>
        <strain evidence="1">SQ_2022a</strain>
    </source>
</reference>
<protein>
    <submittedName>
        <fullName evidence="1">Uncharacterized protein</fullName>
    </submittedName>
</protein>
<evidence type="ECO:0000313" key="2">
    <source>
        <dbReference type="Proteomes" id="UP001060215"/>
    </source>
</evidence>
<dbReference type="Proteomes" id="UP001060215">
    <property type="component" value="Chromosome 13"/>
</dbReference>
<comment type="caution">
    <text evidence="1">The sequence shown here is derived from an EMBL/GenBank/DDBJ whole genome shotgun (WGS) entry which is preliminary data.</text>
</comment>
<organism evidence="1 2">
    <name type="scientific">Camellia lanceoleosa</name>
    <dbReference type="NCBI Taxonomy" id="1840588"/>
    <lineage>
        <taxon>Eukaryota</taxon>
        <taxon>Viridiplantae</taxon>
        <taxon>Streptophyta</taxon>
        <taxon>Embryophyta</taxon>
        <taxon>Tracheophyta</taxon>
        <taxon>Spermatophyta</taxon>
        <taxon>Magnoliopsida</taxon>
        <taxon>eudicotyledons</taxon>
        <taxon>Gunneridae</taxon>
        <taxon>Pentapetalae</taxon>
        <taxon>asterids</taxon>
        <taxon>Ericales</taxon>
        <taxon>Theaceae</taxon>
        <taxon>Camellia</taxon>
    </lineage>
</organism>
<accession>A0ACC0FTM6</accession>